<dbReference type="WBParaSite" id="JU765_v2.g1628.t1">
    <property type="protein sequence ID" value="JU765_v2.g1628.t1"/>
    <property type="gene ID" value="JU765_v2.g1628"/>
</dbReference>
<reference evidence="2" key="1">
    <citation type="submission" date="2022-11" db="UniProtKB">
        <authorList>
            <consortium name="WormBaseParasite"/>
        </authorList>
    </citation>
    <scope>IDENTIFICATION</scope>
</reference>
<evidence type="ECO:0000313" key="1">
    <source>
        <dbReference type="Proteomes" id="UP000887576"/>
    </source>
</evidence>
<dbReference type="Proteomes" id="UP000887576">
    <property type="component" value="Unplaced"/>
</dbReference>
<sequence>MDTLIRQASYYGTLENVLFFVTLAVMFYLAWLSTGFDTLDYRLWVAQIFTCSSHRLLQLHDMNGPEEHNFNHVPRGYDWHRHVTTLILVRRPATADHGIRSWNFFASTQHSEEEGATNQLFSDYITEQINNSPIRNEDQTVRLISENRPMRTIPISDSQVRARTRIIIRRRRNIDDSSSLNNGDYITTHFHYVTLPSLPEGLLDNDDNEITVPEGTDSDDSSSESEEENEIDSETEEPAPVLPKPKVENKRHPSINDITVELRLINKDSKMVATTLMSTIAQFRLHCGKEVDESTRLYFEGVLLEYNDKTLHDYGFYDKCIVQAEAEQTGQVMNIRLKHLDDTIMNIIVPNNATVGDVKRSHYAEKLAANRVIRFIYQGQLLRNDSKTLTSYGVNDQSVIHVHIGQAAYRQEGVNGTEVQQTTNRDATERVAVHAITGFQWLDNSLYVLLSYALWLGHWAEADDVLEDDTSMLARVNRCLRSTIRTLVGIITDLLIPENPEADPELVHNFGNYFHFFIIVKVLMILSIGVFYQDFADLKTLILISVILGFTLVYIYAVSNQRRLVRR</sequence>
<name>A0AC34QHB1_9BILA</name>
<proteinExistence type="predicted"/>
<protein>
    <submittedName>
        <fullName evidence="2">Ubiquitin-like domain-containing protein</fullName>
    </submittedName>
</protein>
<accession>A0AC34QHB1</accession>
<evidence type="ECO:0000313" key="2">
    <source>
        <dbReference type="WBParaSite" id="JU765_v2.g1628.t1"/>
    </source>
</evidence>
<organism evidence="1 2">
    <name type="scientific">Panagrolaimus sp. JU765</name>
    <dbReference type="NCBI Taxonomy" id="591449"/>
    <lineage>
        <taxon>Eukaryota</taxon>
        <taxon>Metazoa</taxon>
        <taxon>Ecdysozoa</taxon>
        <taxon>Nematoda</taxon>
        <taxon>Chromadorea</taxon>
        <taxon>Rhabditida</taxon>
        <taxon>Tylenchina</taxon>
        <taxon>Panagrolaimomorpha</taxon>
        <taxon>Panagrolaimoidea</taxon>
        <taxon>Panagrolaimidae</taxon>
        <taxon>Panagrolaimus</taxon>
    </lineage>
</organism>